<dbReference type="Proteomes" id="UP000694861">
    <property type="component" value="Linkage group LG6"/>
</dbReference>
<dbReference type="RefSeq" id="XP_016650516.1">
    <property type="nucleotide sequence ID" value="XM_016795030.1"/>
</dbReference>
<dbReference type="PANTHER" id="PTHR11439:SF502">
    <property type="entry name" value="SECRETED RXLR EFFECTOR PROTEIN 161-LIKE"/>
    <property type="match status" value="1"/>
</dbReference>
<keyword evidence="1" id="KW-1185">Reference proteome</keyword>
<dbReference type="CDD" id="cd09272">
    <property type="entry name" value="RNase_HI_RT_Ty1"/>
    <property type="match status" value="1"/>
</dbReference>
<reference evidence="1" key="1">
    <citation type="journal article" date="2012" name="Nat. Commun.">
        <title>The genome of Prunus mume.</title>
        <authorList>
            <person name="Zhang Q."/>
            <person name="Chen W."/>
            <person name="Sun L."/>
            <person name="Zhao F."/>
            <person name="Huang B."/>
            <person name="Yang W."/>
            <person name="Tao Y."/>
            <person name="Wang J."/>
            <person name="Yuan Z."/>
            <person name="Fan G."/>
            <person name="Xing Z."/>
            <person name="Han C."/>
            <person name="Pan H."/>
            <person name="Zhong X."/>
            <person name="Shi W."/>
            <person name="Liang X."/>
            <person name="Du D."/>
            <person name="Sun F."/>
            <person name="Xu Z."/>
            <person name="Hao R."/>
            <person name="Lv T."/>
            <person name="Lv Y."/>
            <person name="Zheng Z."/>
            <person name="Sun M."/>
            <person name="Luo L."/>
            <person name="Cai M."/>
            <person name="Gao Y."/>
            <person name="Wang J."/>
            <person name="Yin Y."/>
            <person name="Xu X."/>
            <person name="Cheng T."/>
            <person name="Wang J."/>
        </authorList>
    </citation>
    <scope>NUCLEOTIDE SEQUENCE [LARGE SCALE GENOMIC DNA]</scope>
</reference>
<organism evidence="1 2">
    <name type="scientific">Prunus mume</name>
    <name type="common">Japanese apricot</name>
    <name type="synonym">Armeniaca mume</name>
    <dbReference type="NCBI Taxonomy" id="102107"/>
    <lineage>
        <taxon>Eukaryota</taxon>
        <taxon>Viridiplantae</taxon>
        <taxon>Streptophyta</taxon>
        <taxon>Embryophyta</taxon>
        <taxon>Tracheophyta</taxon>
        <taxon>Spermatophyta</taxon>
        <taxon>Magnoliopsida</taxon>
        <taxon>eudicotyledons</taxon>
        <taxon>Gunneridae</taxon>
        <taxon>Pentapetalae</taxon>
        <taxon>rosids</taxon>
        <taxon>fabids</taxon>
        <taxon>Rosales</taxon>
        <taxon>Rosaceae</taxon>
        <taxon>Amygdaloideae</taxon>
        <taxon>Amygdaleae</taxon>
        <taxon>Prunus</taxon>
    </lineage>
</organism>
<evidence type="ECO:0000313" key="2">
    <source>
        <dbReference type="RefSeq" id="XP_016650516.1"/>
    </source>
</evidence>
<dbReference type="PANTHER" id="PTHR11439">
    <property type="entry name" value="GAG-POL-RELATED RETROTRANSPOSON"/>
    <property type="match status" value="1"/>
</dbReference>
<evidence type="ECO:0000313" key="1">
    <source>
        <dbReference type="Proteomes" id="UP000694861"/>
    </source>
</evidence>
<dbReference type="GeneID" id="107881384"/>
<sequence>MEAANEGEYRQIVGSLLYLTATRPDAMFAASLLARFKHNPTKKHLGTTKRVLRYIQGTLNFGIEFIKGKITTLISYCDSDWAGSEDDMTSTSGYAFTLGSGAFSWASIKQNTVALSTAEVEYVSAAEVTSQAKWLRFVLEDFGEEQVEGTQIMCDNTSAIAMAKNPFLH</sequence>
<name>A0ABM1LSY9_PRUMU</name>
<protein>
    <submittedName>
        <fullName evidence="2">Uncharacterized mitochondrial protein AtMg00810-like</fullName>
    </submittedName>
</protein>
<reference evidence="2" key="2">
    <citation type="submission" date="2025-08" db="UniProtKB">
        <authorList>
            <consortium name="RefSeq"/>
        </authorList>
    </citation>
    <scope>IDENTIFICATION</scope>
</reference>
<proteinExistence type="predicted"/>
<gene>
    <name evidence="2" type="primary">LOC107881384</name>
</gene>
<accession>A0ABM1LSY9</accession>